<dbReference type="InterPro" id="IPR003316">
    <property type="entry name" value="E2F_WHTH_DNA-bd_dom"/>
</dbReference>
<evidence type="ECO:0000256" key="3">
    <source>
        <dbReference type="ARBA" id="ARBA00022491"/>
    </source>
</evidence>
<feature type="coiled-coil region" evidence="12">
    <location>
        <begin position="433"/>
        <end position="460"/>
    </location>
</feature>
<dbReference type="SUPFAM" id="SSF46785">
    <property type="entry name" value="Winged helix' DNA-binding domain"/>
    <property type="match status" value="2"/>
</dbReference>
<dbReference type="KEGG" id="pvt:110073554"/>
<evidence type="ECO:0000259" key="14">
    <source>
        <dbReference type="SMART" id="SM01372"/>
    </source>
</evidence>
<evidence type="ECO:0000313" key="16">
    <source>
        <dbReference type="RefSeq" id="XP_020638538.2"/>
    </source>
</evidence>
<dbReference type="CTD" id="79733"/>
<evidence type="ECO:0000256" key="2">
    <source>
        <dbReference type="ARBA" id="ARBA00010940"/>
    </source>
</evidence>
<dbReference type="GO" id="GO:0045935">
    <property type="term" value="P:positive regulation of nucleobase-containing compound metabolic process"/>
    <property type="evidence" value="ECO:0007669"/>
    <property type="project" value="UniProtKB-ARBA"/>
</dbReference>
<dbReference type="GO" id="GO:0010604">
    <property type="term" value="P:positive regulation of macromolecule metabolic process"/>
    <property type="evidence" value="ECO:0007669"/>
    <property type="project" value="UniProtKB-ARBA"/>
</dbReference>
<dbReference type="RefSeq" id="XP_020638539.2">
    <property type="nucleotide sequence ID" value="XM_020782880.2"/>
</dbReference>
<feature type="region of interest" description="Disordered" evidence="13">
    <location>
        <begin position="1"/>
        <end position="91"/>
    </location>
</feature>
<dbReference type="PANTHER" id="PTHR12081">
    <property type="entry name" value="TRANSCRIPTION FACTOR E2F"/>
    <property type="match status" value="1"/>
</dbReference>
<feature type="domain" description="E2F/DP family winged-helix DNA-binding" evidence="14">
    <location>
        <begin position="108"/>
        <end position="177"/>
    </location>
</feature>
<dbReference type="InterPro" id="IPR015633">
    <property type="entry name" value="E2F"/>
</dbReference>
<sequence length="906" mass="99984">MSTEDKENQPFEADENTVKTPLKQKTASHWLLTEIQPAASDHRTTPPKPTELSPGDPWTPTANLKILISAASPEIRNREQEKKLPDSRNERLEDCLSADDYEKSQPSRKDKSLGLLCHKFLARYPSYPNTSKNNEICLDEVAEELNVERRRIYDIMNVLESLHMVSRLAKNKYSWHGRHNLKKTLWILKKVAEENKYAHQVELIKKRESEQDSEEGIQKIDLVAKHIRPNDHTDVCFVELPGIEFRGASVNSHKDKSLRVMSQKFVMLFLVSTPEAVSLEIAAKILIGEDPVDYLDKSKFKTKIRRLYDIANVLSSLELIKKVHLTEEKGRKPAFKWTGPNVFSDTQGTKPEPMLAVTVSSHTVEANLSREHCSKNLFPTGNKKGFTRHSSLIKVAKATQSGWRKIHSAPSSPIKKNTSQIPPMIPSKMAQLAAVCKQQLDEHSRDFKKLEMQLEESTLRCCPTSPPESNLKPKPLLLSSQSKSRPLIPSSVSPGVLPPVHSEVSYALFVQPSQTGIVTTYNPQCSVQPVPCANVIGMKCPLGPSLQSSPGEMLTGDSDYSFGEGSLCARNQNLLTDTEQEGTKDDLASKKCFKRCKSLLKDTPFKKCKSEEMELQDVLLGESVRNKNHQSSVALHLDQEVLTSSVMKQSQSENANQHLECQHKQKEQRSILQGDKVTTSQEISVAFPDTTQKTWFPSGYLIPLPPCAHLLSESTLSNNGKAEINADKKSSGSPIAGGIPVTSDFTAVNLPALHVTPLSVLLPSSSVGAVSVVNGTAVALAHTNPVQAPSHSVMNFTLQHIRLIPTSIQTPIEQVLGSAPVCQGTERVNSTPLHICLKQRGSLQNISPNYNQELNGNSVLATPSQPTTVPVDSSDSAKGDKNLFQSSCESAIMCGFCSSSCKSDKL</sequence>
<evidence type="ECO:0000256" key="10">
    <source>
        <dbReference type="ARBA" id="ARBA00039673"/>
    </source>
</evidence>
<dbReference type="Gene3D" id="1.10.10.10">
    <property type="entry name" value="Winged helix-like DNA-binding domain superfamily/Winged helix DNA-binding domain"/>
    <property type="match status" value="2"/>
</dbReference>
<dbReference type="SMART" id="SM01372">
    <property type="entry name" value="E2F_TDP"/>
    <property type="match status" value="2"/>
</dbReference>
<dbReference type="InterPro" id="IPR036390">
    <property type="entry name" value="WH_DNA-bd_sf"/>
</dbReference>
<gene>
    <name evidence="16 17 18" type="primary">E2F8</name>
</gene>
<dbReference type="Proteomes" id="UP001652642">
    <property type="component" value="Chromosome 1"/>
</dbReference>
<evidence type="ECO:0000256" key="13">
    <source>
        <dbReference type="SAM" id="MobiDB-lite"/>
    </source>
</evidence>
<comment type="subcellular location">
    <subcellularLocation>
        <location evidence="1 11">Nucleus</location>
    </subcellularLocation>
</comment>
<keyword evidence="5 11" id="KW-0238">DNA-binding</keyword>
<dbReference type="GO" id="GO:0000981">
    <property type="term" value="F:DNA-binding transcription factor activity, RNA polymerase II-specific"/>
    <property type="evidence" value="ECO:0007669"/>
    <property type="project" value="TreeGrafter"/>
</dbReference>
<accession>A0A6J0SXV7</accession>
<dbReference type="InterPro" id="IPR036388">
    <property type="entry name" value="WH-like_DNA-bd_sf"/>
</dbReference>
<keyword evidence="15" id="KW-1185">Reference proteome</keyword>
<dbReference type="RefSeq" id="XP_020638538.2">
    <property type="nucleotide sequence ID" value="XM_020782879.2"/>
</dbReference>
<dbReference type="GO" id="GO:0090575">
    <property type="term" value="C:RNA polymerase II transcription regulator complex"/>
    <property type="evidence" value="ECO:0007669"/>
    <property type="project" value="TreeGrafter"/>
</dbReference>
<evidence type="ECO:0000256" key="1">
    <source>
        <dbReference type="ARBA" id="ARBA00004123"/>
    </source>
</evidence>
<keyword evidence="3" id="KW-0678">Repressor</keyword>
<evidence type="ECO:0000313" key="18">
    <source>
        <dbReference type="RefSeq" id="XP_020638540.2"/>
    </source>
</evidence>
<dbReference type="GO" id="GO:0045892">
    <property type="term" value="P:negative regulation of DNA-templated transcription"/>
    <property type="evidence" value="ECO:0007669"/>
    <property type="project" value="UniProtKB-ARBA"/>
</dbReference>
<evidence type="ECO:0000313" key="17">
    <source>
        <dbReference type="RefSeq" id="XP_020638539.2"/>
    </source>
</evidence>
<dbReference type="GeneID" id="110073554"/>
<proteinExistence type="inferred from homology"/>
<evidence type="ECO:0000256" key="11">
    <source>
        <dbReference type="RuleBase" id="RU003796"/>
    </source>
</evidence>
<evidence type="ECO:0000256" key="4">
    <source>
        <dbReference type="ARBA" id="ARBA00023015"/>
    </source>
</evidence>
<keyword evidence="6" id="KW-0010">Activator</keyword>
<evidence type="ECO:0000256" key="5">
    <source>
        <dbReference type="ARBA" id="ARBA00023125"/>
    </source>
</evidence>
<feature type="region of interest" description="Disordered" evidence="13">
    <location>
        <begin position="653"/>
        <end position="675"/>
    </location>
</feature>
<organism evidence="15 17">
    <name type="scientific">Pogona vitticeps</name>
    <name type="common">central bearded dragon</name>
    <dbReference type="NCBI Taxonomy" id="103695"/>
    <lineage>
        <taxon>Eukaryota</taxon>
        <taxon>Metazoa</taxon>
        <taxon>Chordata</taxon>
        <taxon>Craniata</taxon>
        <taxon>Vertebrata</taxon>
        <taxon>Euteleostomi</taxon>
        <taxon>Lepidosauria</taxon>
        <taxon>Squamata</taxon>
        <taxon>Bifurcata</taxon>
        <taxon>Unidentata</taxon>
        <taxon>Episquamata</taxon>
        <taxon>Toxicofera</taxon>
        <taxon>Iguania</taxon>
        <taxon>Acrodonta</taxon>
        <taxon>Agamidae</taxon>
        <taxon>Amphibolurinae</taxon>
        <taxon>Pogona</taxon>
    </lineage>
</organism>
<evidence type="ECO:0000256" key="8">
    <source>
        <dbReference type="ARBA" id="ARBA00023242"/>
    </source>
</evidence>
<feature type="domain" description="E2F/DP family winged-helix DNA-binding" evidence="14">
    <location>
        <begin position="253"/>
        <end position="339"/>
    </location>
</feature>
<reference evidence="15 16" key="1">
    <citation type="submission" date="2025-05" db="UniProtKB">
        <authorList>
            <consortium name="RefSeq"/>
        </authorList>
    </citation>
    <scope>NUCLEOTIDE SEQUENCE [LARGE SCALE GENOMIC DNA]</scope>
</reference>
<dbReference type="Pfam" id="PF02319">
    <property type="entry name" value="WHD_E2F_TDP"/>
    <property type="match status" value="2"/>
</dbReference>
<keyword evidence="8 11" id="KW-0539">Nucleus</keyword>
<feature type="compositionally biased region" description="Basic and acidic residues" evidence="13">
    <location>
        <begin position="660"/>
        <end position="669"/>
    </location>
</feature>
<keyword evidence="9" id="KW-0131">Cell cycle</keyword>
<keyword evidence="7 11" id="KW-0804">Transcription</keyword>
<dbReference type="OrthoDB" id="5318at2759"/>
<evidence type="ECO:0000256" key="12">
    <source>
        <dbReference type="SAM" id="Coils"/>
    </source>
</evidence>
<dbReference type="GO" id="GO:0002040">
    <property type="term" value="P:sprouting angiogenesis"/>
    <property type="evidence" value="ECO:0007669"/>
    <property type="project" value="UniProtKB-ARBA"/>
</dbReference>
<dbReference type="AlphaFoldDB" id="A0A6J0SXV7"/>
<dbReference type="RefSeq" id="XP_020638540.2">
    <property type="nucleotide sequence ID" value="XM_020782881.2"/>
</dbReference>
<keyword evidence="4 11" id="KW-0805">Transcription regulation</keyword>
<dbReference type="GO" id="GO:0000978">
    <property type="term" value="F:RNA polymerase II cis-regulatory region sequence-specific DNA binding"/>
    <property type="evidence" value="ECO:0007669"/>
    <property type="project" value="InterPro"/>
</dbReference>
<name>A0A6J0SXV7_9SAUR</name>
<feature type="compositionally biased region" description="Basic and acidic residues" evidence="13">
    <location>
        <begin position="75"/>
        <end position="91"/>
    </location>
</feature>
<dbReference type="PANTHER" id="PTHR12081:SF40">
    <property type="entry name" value="TRANSCRIPTION FACTOR E2F8"/>
    <property type="match status" value="1"/>
</dbReference>
<evidence type="ECO:0000256" key="9">
    <source>
        <dbReference type="ARBA" id="ARBA00023306"/>
    </source>
</evidence>
<protein>
    <recommendedName>
        <fullName evidence="10">Transcription factor E2F8</fullName>
    </recommendedName>
</protein>
<keyword evidence="12" id="KW-0175">Coiled coil</keyword>
<evidence type="ECO:0000313" key="15">
    <source>
        <dbReference type="Proteomes" id="UP001652642"/>
    </source>
</evidence>
<evidence type="ECO:0000256" key="7">
    <source>
        <dbReference type="ARBA" id="ARBA00023163"/>
    </source>
</evidence>
<comment type="similarity">
    <text evidence="2 11">Belongs to the E2F/DP family.</text>
</comment>
<evidence type="ECO:0000256" key="6">
    <source>
        <dbReference type="ARBA" id="ARBA00023159"/>
    </source>
</evidence>